<name>A0A1C3EL84_9GAMM</name>
<keyword evidence="2" id="KW-1185">Reference proteome</keyword>
<dbReference type="AlphaFoldDB" id="A0A1C3EL84"/>
<evidence type="ECO:0000313" key="2">
    <source>
        <dbReference type="Proteomes" id="UP000094936"/>
    </source>
</evidence>
<evidence type="ECO:0008006" key="3">
    <source>
        <dbReference type="Google" id="ProtNLM"/>
    </source>
</evidence>
<dbReference type="EMBL" id="LYBM01000011">
    <property type="protein sequence ID" value="ODA33984.1"/>
    <property type="molecule type" value="Genomic_DNA"/>
</dbReference>
<comment type="caution">
    <text evidence="1">The sequence shown here is derived from an EMBL/GenBank/DDBJ whole genome shotgun (WGS) entry which is preliminary data.</text>
</comment>
<sequence length="147" mass="16254">MDHIDTAIYATVHDSNISARLIAQHLGNSHQVLINKANPQNDTHKLSLREALAIQLITGNRRIYEAMGTELDLLKDNSPSTNLLESVLRATAEHGDVVRAIQNSLNDGIFTLREREKCQQEVNEAISALEALRKAIVTEPLRGVCHG</sequence>
<dbReference type="STRING" id="1080227.A8L45_08030"/>
<dbReference type="InterPro" id="IPR009679">
    <property type="entry name" value="Phage_186_CII-like"/>
</dbReference>
<dbReference type="RefSeq" id="WP_068901009.1">
    <property type="nucleotide sequence ID" value="NZ_JBHUIF010000013.1"/>
</dbReference>
<protein>
    <recommendedName>
        <fullName evidence="3">Rha family transcriptional regulator</fullName>
    </recommendedName>
</protein>
<dbReference type="Proteomes" id="UP000094936">
    <property type="component" value="Unassembled WGS sequence"/>
</dbReference>
<reference evidence="1 2" key="1">
    <citation type="submission" date="2016-05" db="EMBL/GenBank/DDBJ databases">
        <title>Genomic Taxonomy of the Vibrionaceae.</title>
        <authorList>
            <person name="Gomez-Gil B."/>
            <person name="Enciso-Ibarra J."/>
        </authorList>
    </citation>
    <scope>NUCLEOTIDE SEQUENCE [LARGE SCALE GENOMIC DNA]</scope>
    <source>
        <strain evidence="1 2">CAIM 1920</strain>
    </source>
</reference>
<dbReference type="GO" id="GO:0003677">
    <property type="term" value="F:DNA binding"/>
    <property type="evidence" value="ECO:0007669"/>
    <property type="project" value="InterPro"/>
</dbReference>
<dbReference type="Pfam" id="PF06892">
    <property type="entry name" value="Phage_CP76"/>
    <property type="match status" value="1"/>
</dbReference>
<dbReference type="OrthoDB" id="6688863at2"/>
<gene>
    <name evidence="1" type="ORF">A8L45_08030</name>
</gene>
<accession>A0A1C3EL84</accession>
<organism evidence="1 2">
    <name type="scientific">Veronia pacifica</name>
    <dbReference type="NCBI Taxonomy" id="1080227"/>
    <lineage>
        <taxon>Bacteria</taxon>
        <taxon>Pseudomonadati</taxon>
        <taxon>Pseudomonadota</taxon>
        <taxon>Gammaproteobacteria</taxon>
        <taxon>Vibrionales</taxon>
        <taxon>Vibrionaceae</taxon>
        <taxon>Veronia</taxon>
    </lineage>
</organism>
<evidence type="ECO:0000313" key="1">
    <source>
        <dbReference type="EMBL" id="ODA33984.1"/>
    </source>
</evidence>
<proteinExistence type="predicted"/>